<sequence length="59" mass="6543">MTIKELVFPVSSAICQGRNFISPTMNAVEPDAWLNRAFGFDMVAAPLSPPFFQHNCITI</sequence>
<proteinExistence type="predicted"/>
<dbReference type="Proteomes" id="UP000670092">
    <property type="component" value="Unassembled WGS sequence"/>
</dbReference>
<dbReference type="VEuPathDB" id="FungiDB:I7I52_06030"/>
<dbReference type="AlphaFoldDB" id="A0A8H7YNL7"/>
<gene>
    <name evidence="1" type="ORF">I7I52_06030</name>
</gene>
<evidence type="ECO:0000313" key="2">
    <source>
        <dbReference type="Proteomes" id="UP000670092"/>
    </source>
</evidence>
<dbReference type="EMBL" id="JAEVHI010000003">
    <property type="protein sequence ID" value="KAG5295675.1"/>
    <property type="molecule type" value="Genomic_DNA"/>
</dbReference>
<organism evidence="1 2">
    <name type="scientific">Ajellomyces capsulatus</name>
    <name type="common">Darling's disease fungus</name>
    <name type="synonym">Histoplasma capsulatum</name>
    <dbReference type="NCBI Taxonomy" id="5037"/>
    <lineage>
        <taxon>Eukaryota</taxon>
        <taxon>Fungi</taxon>
        <taxon>Dikarya</taxon>
        <taxon>Ascomycota</taxon>
        <taxon>Pezizomycotina</taxon>
        <taxon>Eurotiomycetes</taxon>
        <taxon>Eurotiomycetidae</taxon>
        <taxon>Onygenales</taxon>
        <taxon>Ajellomycetaceae</taxon>
        <taxon>Histoplasma</taxon>
    </lineage>
</organism>
<comment type="caution">
    <text evidence="1">The sequence shown here is derived from an EMBL/GenBank/DDBJ whole genome shotgun (WGS) entry which is preliminary data.</text>
</comment>
<accession>A0A8H7YNL7</accession>
<name>A0A8H7YNL7_AJECA</name>
<protein>
    <submittedName>
        <fullName evidence="1">Uncharacterized protein</fullName>
    </submittedName>
</protein>
<reference evidence="1 2" key="1">
    <citation type="submission" date="2021-01" db="EMBL/GenBank/DDBJ databases">
        <title>Chromosome-level genome assembly of a human fungal pathogen reveals clustering of transcriptionally co-regulated genes.</title>
        <authorList>
            <person name="Voorhies M."/>
            <person name="Cohen S."/>
            <person name="Shea T.P."/>
            <person name="Petrus S."/>
            <person name="Munoz J.F."/>
            <person name="Poplawski S."/>
            <person name="Goldman W.E."/>
            <person name="Michael T."/>
            <person name="Cuomo C.A."/>
            <person name="Sil A."/>
            <person name="Beyhan S."/>
        </authorList>
    </citation>
    <scope>NUCLEOTIDE SEQUENCE [LARGE SCALE GENOMIC DNA]</scope>
    <source>
        <strain evidence="1 2">G184AR</strain>
    </source>
</reference>
<evidence type="ECO:0000313" key="1">
    <source>
        <dbReference type="EMBL" id="KAG5295675.1"/>
    </source>
</evidence>